<dbReference type="EMBL" id="CP034562">
    <property type="protein sequence ID" value="AZQ61946.1"/>
    <property type="molecule type" value="Genomic_DNA"/>
</dbReference>
<keyword evidence="2" id="KW-1185">Reference proteome</keyword>
<dbReference type="RefSeq" id="WP_126612978.1">
    <property type="nucleotide sequence ID" value="NZ_CP034562.1"/>
</dbReference>
<dbReference type="KEGG" id="fll:EI427_06745"/>
<proteinExistence type="predicted"/>
<dbReference type="Proteomes" id="UP000267268">
    <property type="component" value="Chromosome 1"/>
</dbReference>
<organism evidence="1 2">
    <name type="scientific">Flammeovirga pectinis</name>
    <dbReference type="NCBI Taxonomy" id="2494373"/>
    <lineage>
        <taxon>Bacteria</taxon>
        <taxon>Pseudomonadati</taxon>
        <taxon>Bacteroidota</taxon>
        <taxon>Cytophagia</taxon>
        <taxon>Cytophagales</taxon>
        <taxon>Flammeovirgaceae</taxon>
        <taxon>Flammeovirga</taxon>
    </lineage>
</organism>
<name>A0A3Q9FPP3_9BACT</name>
<dbReference type="AlphaFoldDB" id="A0A3Q9FPP3"/>
<dbReference type="OrthoDB" id="978877at2"/>
<accession>A0A3Q9FPP3</accession>
<protein>
    <submittedName>
        <fullName evidence="1">Uncharacterized protein</fullName>
    </submittedName>
</protein>
<evidence type="ECO:0000313" key="1">
    <source>
        <dbReference type="EMBL" id="AZQ61946.1"/>
    </source>
</evidence>
<evidence type="ECO:0000313" key="2">
    <source>
        <dbReference type="Proteomes" id="UP000267268"/>
    </source>
</evidence>
<gene>
    <name evidence="1" type="ORF">EI427_06745</name>
</gene>
<sequence length="203" mass="22711">MKSIFDYIREGDLNPTEAIVFQYYILNSPFAEPNNAVADELNVSLSVISRAKRKLLKLGLITVEKNYTSGLARDADTITSNYAITDIIGVKSDKQQVEMTVVSTSNKEKSMEAVVIKKKEVIKELDTSLPLEERLLLRMIEILGSNLRKSARAVSFGGIVAQMTNIDTRLKPKFLESHKAKIVTAIADKGYEWSYNTVFATLM</sequence>
<reference evidence="1 2" key="1">
    <citation type="submission" date="2018-12" db="EMBL/GenBank/DDBJ databases">
        <title>Flammeovirga pectinis sp. nov., isolated from the gut of the Korean scallop, Patinopecten yessoensis.</title>
        <authorList>
            <person name="Bae J.-W."/>
            <person name="Jeong Y.-S."/>
            <person name="Kang W."/>
        </authorList>
    </citation>
    <scope>NUCLEOTIDE SEQUENCE [LARGE SCALE GENOMIC DNA]</scope>
    <source>
        <strain evidence="1 2">L12M1</strain>
    </source>
</reference>